<dbReference type="InterPro" id="IPR049236">
    <property type="entry name" value="DUF6850"/>
</dbReference>
<evidence type="ECO:0000313" key="2">
    <source>
        <dbReference type="EMBL" id="MCH7413832.1"/>
    </source>
</evidence>
<keyword evidence="3" id="KW-1185">Reference proteome</keyword>
<dbReference type="EMBL" id="JAKZGO010000007">
    <property type="protein sequence ID" value="MCH7413832.1"/>
    <property type="molecule type" value="Genomic_DNA"/>
</dbReference>
<name>A0ABS9VBL3_9BACT</name>
<evidence type="ECO:0000313" key="3">
    <source>
        <dbReference type="Proteomes" id="UP001165430"/>
    </source>
</evidence>
<gene>
    <name evidence="2" type="ORF">MM213_10075</name>
</gene>
<sequence>MKKALFILITFIFIHTSFSQKIEWNEKFMLKSTQNYLNNFVTQPIRSTIIEEEFGFSGLYFETKEGEFHTVQIPEFERNYGFFSYGNRKVKGWLIEGQFRYQNQKQDSVGWKQTRDVNESPFYYANIRKGNWRNERFSSFVNASKYFLEEKLGVGIGVDYRLETHSRGNDPRPLINFYQINPKLQFAYKLTDNHQVAIGGNYLKAIERGNVSNFNQSNDSFGRTEYNIYTYMGGASFNLIRRNGYESIDGGYGFSGGYYYIGEKLLVSNEFDYSINNKKFYRRGIEGSDRIFENIGDFDTEIIKNKIFVEHQDSRKLIQAFADVSISQGTDFNYLLAGNNYQQDDLKARLNLLYSFKNLNNLSIFGEVGYFQHSQRDFNASHAFEITNVSYSLGLQKPTKISDKLTLYPQLSIAQRLNLDQSINILSSQINLVSTSVLIPNIDFLSADYFNVNAEFGARIKFKKFDLNPVVFADFNNFTAAGEFNSAYFESRGSQRNTLGFSINFIH</sequence>
<evidence type="ECO:0000259" key="1">
    <source>
        <dbReference type="Pfam" id="PF21012"/>
    </source>
</evidence>
<reference evidence="2" key="1">
    <citation type="submission" date="2022-03" db="EMBL/GenBank/DDBJ databases">
        <title>De novo assembled genomes of Belliella spp. (Cyclobacteriaceae) strains.</title>
        <authorList>
            <person name="Szabo A."/>
            <person name="Korponai K."/>
            <person name="Felfoldi T."/>
        </authorList>
    </citation>
    <scope>NUCLEOTIDE SEQUENCE</scope>
    <source>
        <strain evidence="2">DSM 111903</strain>
    </source>
</reference>
<protein>
    <recommendedName>
        <fullName evidence="1">DUF6850 domain-containing protein</fullName>
    </recommendedName>
</protein>
<feature type="domain" description="DUF6850" evidence="1">
    <location>
        <begin position="53"/>
        <end position="505"/>
    </location>
</feature>
<dbReference type="RefSeq" id="WP_241411919.1">
    <property type="nucleotide sequence ID" value="NZ_JAKZGO010000007.1"/>
</dbReference>
<dbReference type="Proteomes" id="UP001165430">
    <property type="component" value="Unassembled WGS sequence"/>
</dbReference>
<proteinExistence type="predicted"/>
<organism evidence="2 3">
    <name type="scientific">Belliella alkalica</name>
    <dbReference type="NCBI Taxonomy" id="1730871"/>
    <lineage>
        <taxon>Bacteria</taxon>
        <taxon>Pseudomonadati</taxon>
        <taxon>Bacteroidota</taxon>
        <taxon>Cytophagia</taxon>
        <taxon>Cytophagales</taxon>
        <taxon>Cyclobacteriaceae</taxon>
        <taxon>Belliella</taxon>
    </lineage>
</organism>
<accession>A0ABS9VBL3</accession>
<dbReference type="Pfam" id="PF21012">
    <property type="entry name" value="DUF6850"/>
    <property type="match status" value="1"/>
</dbReference>
<comment type="caution">
    <text evidence="2">The sequence shown here is derived from an EMBL/GenBank/DDBJ whole genome shotgun (WGS) entry which is preliminary data.</text>
</comment>